<name>A0A0G4GBF1_VITBC</name>
<accession>A0A0G4GBF1</accession>
<dbReference type="Gene3D" id="1.25.10.10">
    <property type="entry name" value="Leucine-rich Repeat Variant"/>
    <property type="match status" value="2"/>
</dbReference>
<dbReference type="Proteomes" id="UP000041254">
    <property type="component" value="Unassembled WGS sequence"/>
</dbReference>
<dbReference type="InterPro" id="IPR016024">
    <property type="entry name" value="ARM-type_fold"/>
</dbReference>
<dbReference type="InParanoid" id="A0A0G4GBF1"/>
<dbReference type="VEuPathDB" id="CryptoDB:Vbra_22711"/>
<keyword evidence="1" id="KW-0732">Signal</keyword>
<evidence type="ECO:0000256" key="1">
    <source>
        <dbReference type="SAM" id="SignalP"/>
    </source>
</evidence>
<sequence length="825" mass="87943">MLSAAALALAFVSAAVGGAAQDDDATPNNVMKQLRSTDTRQQLSALRAMEFVISNSTATRHEDVAATMADMFGALIFELVGNGTSGRDEVQRAAGDLLHCMASAGTRAVESLVSQGAIPSLVEAIDKDMGSSSVGTLLGSLRTLIASQGTALVDDFIEARGVPVASKLLEYYANDTAPILALTDGGLLRIGATAIDLLARTSPGAFGVSDDDPVAVQERFDLWSDHVADDLVDYDAVTKLSPLLLAADPVTRLSAAGLMYMALTATGQVANWKGRPETLPVGLARIVAASVVPNAMAAYHEDHWAKGLDGDYYFLVVRSACDYLIKDGNEMQQAHAVHNGCVELSCEEMHKYRDAAELPEGPQRSVQLVQSRGTILALGRVLSRESASLTQRVKDIIIETPGCLSSIAEIAKYHNDSIGAQAKKILASVSLHDGGMHPSVIDQLEGPHESQQLRAMERITASMNDGSDETAAGVADLYGSVLLHLAVDFENDEVRRAARDLLQQVAEMGSQAADVLVRVGAISGLATGVQQAMGLGLMDVAADTFKLLSDVAVWATSDTSGQNRTLWVDEFLDAGGVSLVLDLLDDHDDGDDDDGVALTKAATWMLAFAVNVHGEWKGLEWNANDPTVEILSGRDVLMKLSSLLLSSDTDIRNNSAGTLTATLGHHILNGKRPDVTSIIDAAVLPNTFTAYRELISAKKDKSSAVFGLMTFTCINLLAWGNETERTHAVEYQCVERVTCAMVMSWPARHHQGDFILAPALKSIEDIITNGTEALSTRVKDLIIGRSGCQESIHKLTEYPTDAISKHAKAIVNAFNSTSMPVPRVA</sequence>
<proteinExistence type="predicted"/>
<dbReference type="EMBL" id="CDMY01000610">
    <property type="protein sequence ID" value="CEM25997.1"/>
    <property type="molecule type" value="Genomic_DNA"/>
</dbReference>
<feature type="signal peptide" evidence="1">
    <location>
        <begin position="1"/>
        <end position="20"/>
    </location>
</feature>
<dbReference type="AlphaFoldDB" id="A0A0G4GBF1"/>
<dbReference type="SUPFAM" id="SSF48371">
    <property type="entry name" value="ARM repeat"/>
    <property type="match status" value="1"/>
</dbReference>
<dbReference type="PhylomeDB" id="A0A0G4GBF1"/>
<feature type="chain" id="PRO_5005190429" evidence="1">
    <location>
        <begin position="21"/>
        <end position="825"/>
    </location>
</feature>
<reference evidence="2 3" key="1">
    <citation type="submission" date="2014-11" db="EMBL/GenBank/DDBJ databases">
        <authorList>
            <person name="Zhu J."/>
            <person name="Qi W."/>
            <person name="Song R."/>
        </authorList>
    </citation>
    <scope>NUCLEOTIDE SEQUENCE [LARGE SCALE GENOMIC DNA]</scope>
</reference>
<keyword evidence="3" id="KW-1185">Reference proteome</keyword>
<protein>
    <submittedName>
        <fullName evidence="2">Uncharacterized protein</fullName>
    </submittedName>
</protein>
<dbReference type="InterPro" id="IPR011989">
    <property type="entry name" value="ARM-like"/>
</dbReference>
<evidence type="ECO:0000313" key="2">
    <source>
        <dbReference type="EMBL" id="CEM25997.1"/>
    </source>
</evidence>
<gene>
    <name evidence="2" type="ORF">Vbra_22711</name>
</gene>
<evidence type="ECO:0000313" key="3">
    <source>
        <dbReference type="Proteomes" id="UP000041254"/>
    </source>
</evidence>
<organism evidence="2 3">
    <name type="scientific">Vitrella brassicaformis (strain CCMP3155)</name>
    <dbReference type="NCBI Taxonomy" id="1169540"/>
    <lineage>
        <taxon>Eukaryota</taxon>
        <taxon>Sar</taxon>
        <taxon>Alveolata</taxon>
        <taxon>Colpodellida</taxon>
        <taxon>Vitrellaceae</taxon>
        <taxon>Vitrella</taxon>
    </lineage>
</organism>